<dbReference type="PANTHER" id="PTHR46586">
    <property type="entry name" value="ANKYRIN REPEAT-CONTAINING PROTEIN"/>
    <property type="match status" value="1"/>
</dbReference>
<dbReference type="Pfam" id="PF20147">
    <property type="entry name" value="Crinkler"/>
    <property type="match status" value="2"/>
</dbReference>
<evidence type="ECO:0000313" key="5">
    <source>
        <dbReference type="EMBL" id="ETI52110.1"/>
    </source>
</evidence>
<keyword evidence="6" id="KW-1185">Reference proteome</keyword>
<sequence length="642" mass="72594">MPLKCVDVALPLSIRSLEHVYKAVNAYLIPPTLDGAVRHGCLGVLERFKTKPFSSKTLYAAIDNKHFSTVKWVLTDRKSDFKTVILDDALRRVIKHGESEIVELMVDHCSDNAVENALSYAAYEGKWQIVRVLYMECMPGCDALGDTLNQAAIMGERDVVELLWRGCDEKDVARSLESAAMEGKWDVVEVLYQHCDTETRKLGVVLLCAIEKGKWGMVEKLYPRCREKDLVEALKVVVIQHRWDVAKLLCVKLQKKEYEDALQLVDRDEGRLLLDRLYRRCKCFQAEKAVMEAMKRFNWMAIKLLADACYKKSAAVDKAFKLAIEMEQWDVVKRLYPECTDEAVSEATKKAEASGKPETARILQNNSSMNDATTSISQRSLSGEKDVEIPEAKPELQMIRCVVPGFDPFEIDISLVDRVGDLKKLLHTERPDYFGDVPADSIRFYLAKRGDEWLSEDSEDIDLLAIGDGSRVRDLLVWQVMPSRHVQAVFKDVPRGNTIHVIALKPMLRCIIPGSRPFGINIDTIMQIGYLKKVIKEEMAGDFDQVDASEIQLYLAKENGKWLPPLSGGAKALLVGEVCPSLGNILARQLMSMTEVGNPFADVFAIHIIVFSPHMNLSAYRDVPSSRRFRWDQLNNILHDAL</sequence>
<dbReference type="HOGENOM" id="CLU_429916_0_0_1"/>
<comment type="caution">
    <text evidence="5">The sequence shown here is derived from an EMBL/GenBank/DDBJ whole genome shotgun (WGS) entry which is preliminary data.</text>
</comment>
<evidence type="ECO:0000256" key="1">
    <source>
        <dbReference type="ARBA" id="ARBA00004340"/>
    </source>
</evidence>
<proteinExistence type="predicted"/>
<comment type="subcellular location">
    <subcellularLocation>
        <location evidence="1">Host cell</location>
    </subcellularLocation>
    <subcellularLocation>
        <location evidence="2">Secreted</location>
    </subcellularLocation>
</comment>
<evidence type="ECO:0000259" key="4">
    <source>
        <dbReference type="Pfam" id="PF20147"/>
    </source>
</evidence>
<accession>V9FKU2</accession>
<dbReference type="InterPro" id="IPR052050">
    <property type="entry name" value="SecEffector_AnkRepeat"/>
</dbReference>
<protein>
    <recommendedName>
        <fullName evidence="4">Crinkler effector protein N-terminal domain-containing protein</fullName>
    </recommendedName>
</protein>
<evidence type="ECO:0000256" key="3">
    <source>
        <dbReference type="ARBA" id="ARBA00022525"/>
    </source>
</evidence>
<dbReference type="EMBL" id="ANIZ01000853">
    <property type="protein sequence ID" value="ETI52110.1"/>
    <property type="molecule type" value="Genomic_DNA"/>
</dbReference>
<gene>
    <name evidence="5" type="ORF">F443_04706</name>
</gene>
<dbReference type="InterPro" id="IPR045379">
    <property type="entry name" value="Crinkler_N"/>
</dbReference>
<dbReference type="PANTHER" id="PTHR46586:SF3">
    <property type="entry name" value="ANKYRIN REPEAT-CONTAINING PROTEIN"/>
    <property type="match status" value="1"/>
</dbReference>
<dbReference type="AlphaFoldDB" id="V9FKU2"/>
<evidence type="ECO:0000256" key="2">
    <source>
        <dbReference type="ARBA" id="ARBA00004613"/>
    </source>
</evidence>
<dbReference type="SUPFAM" id="SSF48403">
    <property type="entry name" value="Ankyrin repeat"/>
    <property type="match status" value="1"/>
</dbReference>
<dbReference type="OrthoDB" id="127395at2759"/>
<reference evidence="5 6" key="1">
    <citation type="submission" date="2013-11" db="EMBL/GenBank/DDBJ databases">
        <title>The Genome Sequence of Phytophthora parasitica P1569.</title>
        <authorList>
            <consortium name="The Broad Institute Genomics Platform"/>
            <person name="Russ C."/>
            <person name="Tyler B."/>
            <person name="Panabieres F."/>
            <person name="Shan W."/>
            <person name="Tripathy S."/>
            <person name="Grunwald N."/>
            <person name="Machado M."/>
            <person name="Johnson C.S."/>
            <person name="Arredondo F."/>
            <person name="Hong C."/>
            <person name="Coffey M."/>
            <person name="Young S.K."/>
            <person name="Zeng Q."/>
            <person name="Gargeya S."/>
            <person name="Fitzgerald M."/>
            <person name="Abouelleil A."/>
            <person name="Alvarado L."/>
            <person name="Chapman S.B."/>
            <person name="Gainer-Dewar J."/>
            <person name="Goldberg J."/>
            <person name="Griggs A."/>
            <person name="Gujja S."/>
            <person name="Hansen M."/>
            <person name="Howarth C."/>
            <person name="Imamovic A."/>
            <person name="Ireland A."/>
            <person name="Larimer J."/>
            <person name="McCowan C."/>
            <person name="Murphy C."/>
            <person name="Pearson M."/>
            <person name="Poon T.W."/>
            <person name="Priest M."/>
            <person name="Roberts A."/>
            <person name="Saif S."/>
            <person name="Shea T."/>
            <person name="Sykes S."/>
            <person name="Wortman J."/>
            <person name="Nusbaum C."/>
            <person name="Birren B."/>
        </authorList>
    </citation>
    <scope>NUCLEOTIDE SEQUENCE [LARGE SCALE GENOMIC DNA]</scope>
    <source>
        <strain evidence="5 6">P1569</strain>
    </source>
</reference>
<dbReference type="eggNOG" id="ENOG502TDA9">
    <property type="taxonomic scope" value="Eukaryota"/>
</dbReference>
<dbReference type="InterPro" id="IPR036770">
    <property type="entry name" value="Ankyrin_rpt-contain_sf"/>
</dbReference>
<dbReference type="Gene3D" id="1.25.40.20">
    <property type="entry name" value="Ankyrin repeat-containing domain"/>
    <property type="match status" value="1"/>
</dbReference>
<organism evidence="5 6">
    <name type="scientific">Phytophthora nicotianae P1569</name>
    <dbReference type="NCBI Taxonomy" id="1317065"/>
    <lineage>
        <taxon>Eukaryota</taxon>
        <taxon>Sar</taxon>
        <taxon>Stramenopiles</taxon>
        <taxon>Oomycota</taxon>
        <taxon>Peronosporomycetes</taxon>
        <taxon>Peronosporales</taxon>
        <taxon>Peronosporaceae</taxon>
        <taxon>Phytophthora</taxon>
    </lineage>
</organism>
<name>V9FKU2_PHYNI</name>
<feature type="domain" description="Crinkler effector protein N-terminal" evidence="4">
    <location>
        <begin position="508"/>
        <end position="610"/>
    </location>
</feature>
<feature type="domain" description="Crinkler effector protein N-terminal" evidence="4">
    <location>
        <begin position="400"/>
        <end position="502"/>
    </location>
</feature>
<dbReference type="GO" id="GO:0005576">
    <property type="term" value="C:extracellular region"/>
    <property type="evidence" value="ECO:0007669"/>
    <property type="project" value="UniProtKB-SubCell"/>
</dbReference>
<evidence type="ECO:0000313" key="6">
    <source>
        <dbReference type="Proteomes" id="UP000018721"/>
    </source>
</evidence>
<keyword evidence="3" id="KW-0964">Secreted</keyword>
<dbReference type="GO" id="GO:0043657">
    <property type="term" value="C:host cell"/>
    <property type="evidence" value="ECO:0007669"/>
    <property type="project" value="UniProtKB-SubCell"/>
</dbReference>
<dbReference type="Proteomes" id="UP000018721">
    <property type="component" value="Unassembled WGS sequence"/>
</dbReference>